<feature type="domain" description="Thioredoxin" evidence="1">
    <location>
        <begin position="32"/>
        <end position="182"/>
    </location>
</feature>
<name>A0A6C2YNG0_9BACT</name>
<dbReference type="KEGG" id="tim:GMBLW1_10360"/>
<evidence type="ECO:0000259" key="1">
    <source>
        <dbReference type="PROSITE" id="PS51352"/>
    </source>
</evidence>
<evidence type="ECO:0000313" key="3">
    <source>
        <dbReference type="Proteomes" id="UP000464378"/>
    </source>
</evidence>
<dbReference type="GO" id="GO:0016491">
    <property type="term" value="F:oxidoreductase activity"/>
    <property type="evidence" value="ECO:0007669"/>
    <property type="project" value="InterPro"/>
</dbReference>
<organism evidence="2">
    <name type="scientific">Tuwongella immobilis</name>
    <dbReference type="NCBI Taxonomy" id="692036"/>
    <lineage>
        <taxon>Bacteria</taxon>
        <taxon>Pseudomonadati</taxon>
        <taxon>Planctomycetota</taxon>
        <taxon>Planctomycetia</taxon>
        <taxon>Gemmatales</taxon>
        <taxon>Gemmataceae</taxon>
        <taxon>Tuwongella</taxon>
    </lineage>
</organism>
<dbReference type="EMBL" id="LR586016">
    <property type="protein sequence ID" value="VIP02924.1"/>
    <property type="molecule type" value="Genomic_DNA"/>
</dbReference>
<dbReference type="InterPro" id="IPR050553">
    <property type="entry name" value="Thioredoxin_ResA/DsbE_sf"/>
</dbReference>
<dbReference type="PANTHER" id="PTHR42852">
    <property type="entry name" value="THIOL:DISULFIDE INTERCHANGE PROTEIN DSBE"/>
    <property type="match status" value="1"/>
</dbReference>
<dbReference type="InterPro" id="IPR000866">
    <property type="entry name" value="AhpC/TSA"/>
</dbReference>
<gene>
    <name evidence="2" type="ORF">GMBLW1_10360</name>
</gene>
<protein>
    <recommendedName>
        <fullName evidence="1">Thioredoxin domain-containing protein</fullName>
    </recommendedName>
</protein>
<dbReference type="EMBL" id="LR593887">
    <property type="protein sequence ID" value="VTS02860.1"/>
    <property type="molecule type" value="Genomic_DNA"/>
</dbReference>
<dbReference type="GO" id="GO:0016209">
    <property type="term" value="F:antioxidant activity"/>
    <property type="evidence" value="ECO:0007669"/>
    <property type="project" value="InterPro"/>
</dbReference>
<dbReference type="Pfam" id="PF00578">
    <property type="entry name" value="AhpC-TSA"/>
    <property type="match status" value="1"/>
</dbReference>
<dbReference type="PANTHER" id="PTHR42852:SF13">
    <property type="entry name" value="PROTEIN DIPZ"/>
    <property type="match status" value="1"/>
</dbReference>
<sequence length="198" mass="23121">MTTIRFSIFGLIFAWMQVGLCELGHSRQAILAAEPESAPEWPKSATWLQSDPLTFAQLKGRVVIVHFWTFGCINCQRNYPIYRDWQQRYAKKPVTIIGVHTPEFDSEKDVDRIREQAKKNELKFPILVDNDWKVWKAWRVRYWPSILLVDRHGVVRWYWEGELHLDQPAAKRFADRIDELLAEPEATDAKSAAPAAKQ</sequence>
<dbReference type="PROSITE" id="PS51352">
    <property type="entry name" value="THIOREDOXIN_2"/>
    <property type="match status" value="1"/>
</dbReference>
<evidence type="ECO:0000313" key="2">
    <source>
        <dbReference type="EMBL" id="VIP02924.1"/>
    </source>
</evidence>
<accession>A0A6C2YNG0</accession>
<proteinExistence type="predicted"/>
<dbReference type="AlphaFoldDB" id="A0A6C2YNG0"/>
<dbReference type="Proteomes" id="UP000464378">
    <property type="component" value="Chromosome"/>
</dbReference>
<dbReference type="Gene3D" id="3.40.30.10">
    <property type="entry name" value="Glutaredoxin"/>
    <property type="match status" value="1"/>
</dbReference>
<dbReference type="SUPFAM" id="SSF52833">
    <property type="entry name" value="Thioredoxin-like"/>
    <property type="match status" value="1"/>
</dbReference>
<dbReference type="InterPro" id="IPR013766">
    <property type="entry name" value="Thioredoxin_domain"/>
</dbReference>
<keyword evidence="3" id="KW-1185">Reference proteome</keyword>
<reference evidence="2" key="1">
    <citation type="submission" date="2019-04" db="EMBL/GenBank/DDBJ databases">
        <authorList>
            <consortium name="Science for Life Laboratories"/>
        </authorList>
    </citation>
    <scope>NUCLEOTIDE SEQUENCE</scope>
    <source>
        <strain evidence="2">MBLW1</strain>
    </source>
</reference>
<dbReference type="InterPro" id="IPR036249">
    <property type="entry name" value="Thioredoxin-like_sf"/>
</dbReference>
<dbReference type="InParanoid" id="A0A6C2YNG0"/>
<dbReference type="RefSeq" id="WP_232056127.1">
    <property type="nucleotide sequence ID" value="NZ_LR593887.1"/>
</dbReference>